<dbReference type="Pfam" id="PF13185">
    <property type="entry name" value="GAF_2"/>
    <property type="match status" value="1"/>
</dbReference>
<dbReference type="InterPro" id="IPR003661">
    <property type="entry name" value="HisK_dim/P_dom"/>
</dbReference>
<keyword evidence="4" id="KW-0597">Phosphoprotein</keyword>
<evidence type="ECO:0000256" key="6">
    <source>
        <dbReference type="ARBA" id="ARBA00022777"/>
    </source>
</evidence>
<evidence type="ECO:0000256" key="8">
    <source>
        <dbReference type="SAM" id="MobiDB-lite"/>
    </source>
</evidence>
<dbReference type="InterPro" id="IPR035965">
    <property type="entry name" value="PAS-like_dom_sf"/>
</dbReference>
<feature type="domain" description="PAS" evidence="10">
    <location>
        <begin position="260"/>
        <end position="330"/>
    </location>
</feature>
<keyword evidence="13" id="KW-1185">Reference proteome</keyword>
<dbReference type="InterPro" id="IPR000700">
    <property type="entry name" value="PAS-assoc_C"/>
</dbReference>
<dbReference type="PANTHER" id="PTHR43711">
    <property type="entry name" value="TWO-COMPONENT HISTIDINE KINASE"/>
    <property type="match status" value="1"/>
</dbReference>
<feature type="domain" description="PAC" evidence="11">
    <location>
        <begin position="334"/>
        <end position="386"/>
    </location>
</feature>
<dbReference type="Pfam" id="PF08448">
    <property type="entry name" value="PAS_4"/>
    <property type="match status" value="1"/>
</dbReference>
<evidence type="ECO:0000256" key="2">
    <source>
        <dbReference type="ARBA" id="ARBA00004236"/>
    </source>
</evidence>
<dbReference type="InterPro" id="IPR001610">
    <property type="entry name" value="PAC"/>
</dbReference>
<dbReference type="PROSITE" id="PS50112">
    <property type="entry name" value="PAS"/>
    <property type="match status" value="1"/>
</dbReference>
<evidence type="ECO:0000313" key="13">
    <source>
        <dbReference type="Proteomes" id="UP001597018"/>
    </source>
</evidence>
<name>A0ABW3FM80_9PSEU</name>
<dbReference type="PROSITE" id="PS50109">
    <property type="entry name" value="HIS_KIN"/>
    <property type="match status" value="1"/>
</dbReference>
<evidence type="ECO:0000256" key="1">
    <source>
        <dbReference type="ARBA" id="ARBA00000085"/>
    </source>
</evidence>
<dbReference type="Gene3D" id="3.30.565.10">
    <property type="entry name" value="Histidine kinase-like ATPase, C-terminal domain"/>
    <property type="match status" value="1"/>
</dbReference>
<dbReference type="InterPro" id="IPR005467">
    <property type="entry name" value="His_kinase_dom"/>
</dbReference>
<keyword evidence="12" id="KW-0547">Nucleotide-binding</keyword>
<dbReference type="SMART" id="SM00086">
    <property type="entry name" value="PAC"/>
    <property type="match status" value="1"/>
</dbReference>
<dbReference type="InterPro" id="IPR050736">
    <property type="entry name" value="Sensor_HK_Regulatory"/>
</dbReference>
<dbReference type="RefSeq" id="WP_263252484.1">
    <property type="nucleotide sequence ID" value="NZ_BAABLT010000001.1"/>
</dbReference>
<feature type="domain" description="Histidine kinase" evidence="9">
    <location>
        <begin position="403"/>
        <end position="617"/>
    </location>
</feature>
<comment type="catalytic activity">
    <reaction evidence="1">
        <text>ATP + protein L-histidine = ADP + protein N-phospho-L-histidine.</text>
        <dbReference type="EC" id="2.7.13.3"/>
    </reaction>
</comment>
<dbReference type="InterPro" id="IPR004358">
    <property type="entry name" value="Sig_transdc_His_kin-like_C"/>
</dbReference>
<comment type="subcellular location">
    <subcellularLocation>
        <location evidence="2">Cell membrane</location>
    </subcellularLocation>
</comment>
<dbReference type="SMART" id="SM00387">
    <property type="entry name" value="HATPase_c"/>
    <property type="match status" value="1"/>
</dbReference>
<sequence>MPAKESRPLDLHPRTGATTGLRGNGELLHAMGNELGVAMAVAERAAHDDAVPPAVREDMNTVVEAISRTEGLRGRIRFGSTNAQDTADLLACQTEVLELVARKAPLSATLAALATGMERHLPGTHCSILLFDPEESRLHHCAAPTLSASYTAEIDGMAIGPVAGSCGTAAYTRRPVFVSDILADERWAAFRAVGVRHGLRACWSYPVISPSSSDVLGTFAVYHRRPHRPGAEERLVVERFTHLAAVAIEHHQLFNALHESEERFRGAFTDAAVGMALVDRDGRLAHVNTALCTETGHDLDDLFGMAVDALFEPGSAAEVRDALSRIVSGRAGCYSRDHDFLHADGSRRAAYLLLSPVTDAEGRLRFVCLQLRDITDRLRIRGERQAREAAERANLVKSEFVAQLNHEMRTPLNAVVGFAELLRRSALAPEAAEHARHIVEAGAHLERLLEDTLCMARAEAGSLPMHFEPLDPAEIAREAISFTQPFAERMGIELRAPTGPAPRAVADRHRLRQVLLNLLTNAIKYNRPGGRVAVRSRKSADQVRITVEDTGRGIGPAALERIFTPFERPGAAPDDPAGVGLGLALTKKLVTAMGGSIAVDSEVGVGTRFRVDLPAHEAERPAGAEPVDPLDRGVQAPRGEDA</sequence>
<dbReference type="InterPro" id="IPR003018">
    <property type="entry name" value="GAF"/>
</dbReference>
<evidence type="ECO:0000313" key="12">
    <source>
        <dbReference type="EMBL" id="MFD0919621.1"/>
    </source>
</evidence>
<dbReference type="PRINTS" id="PR00344">
    <property type="entry name" value="BCTRLSENSOR"/>
</dbReference>
<dbReference type="GO" id="GO:0005524">
    <property type="term" value="F:ATP binding"/>
    <property type="evidence" value="ECO:0007669"/>
    <property type="project" value="UniProtKB-KW"/>
</dbReference>
<keyword evidence="6" id="KW-0418">Kinase</keyword>
<evidence type="ECO:0000256" key="7">
    <source>
        <dbReference type="ARBA" id="ARBA00023012"/>
    </source>
</evidence>
<dbReference type="SUPFAM" id="SSF55781">
    <property type="entry name" value="GAF domain-like"/>
    <property type="match status" value="1"/>
</dbReference>
<reference evidence="13" key="1">
    <citation type="journal article" date="2019" name="Int. J. Syst. Evol. Microbiol.">
        <title>The Global Catalogue of Microorganisms (GCM) 10K type strain sequencing project: providing services to taxonomists for standard genome sequencing and annotation.</title>
        <authorList>
            <consortium name="The Broad Institute Genomics Platform"/>
            <consortium name="The Broad Institute Genome Sequencing Center for Infectious Disease"/>
            <person name="Wu L."/>
            <person name="Ma J."/>
        </authorList>
    </citation>
    <scope>NUCLEOTIDE SEQUENCE [LARGE SCALE GENOMIC DNA]</scope>
    <source>
        <strain evidence="13">CCUG 56401</strain>
    </source>
</reference>
<dbReference type="EC" id="2.7.13.3" evidence="3"/>
<feature type="region of interest" description="Disordered" evidence="8">
    <location>
        <begin position="614"/>
        <end position="642"/>
    </location>
</feature>
<evidence type="ECO:0000256" key="4">
    <source>
        <dbReference type="ARBA" id="ARBA00022553"/>
    </source>
</evidence>
<dbReference type="InterPro" id="IPR029016">
    <property type="entry name" value="GAF-like_dom_sf"/>
</dbReference>
<dbReference type="SUPFAM" id="SSF55785">
    <property type="entry name" value="PYP-like sensor domain (PAS domain)"/>
    <property type="match status" value="1"/>
</dbReference>
<dbReference type="InterPro" id="IPR013656">
    <property type="entry name" value="PAS_4"/>
</dbReference>
<dbReference type="PROSITE" id="PS50113">
    <property type="entry name" value="PAC"/>
    <property type="match status" value="1"/>
</dbReference>
<dbReference type="Pfam" id="PF00512">
    <property type="entry name" value="HisKA"/>
    <property type="match status" value="1"/>
</dbReference>
<dbReference type="SMART" id="SM00388">
    <property type="entry name" value="HisKA"/>
    <property type="match status" value="1"/>
</dbReference>
<dbReference type="SMART" id="SM00065">
    <property type="entry name" value="GAF"/>
    <property type="match status" value="1"/>
</dbReference>
<dbReference type="Pfam" id="PF02518">
    <property type="entry name" value="HATPase_c"/>
    <property type="match status" value="1"/>
</dbReference>
<dbReference type="EMBL" id="JBHTIW010000003">
    <property type="protein sequence ID" value="MFD0919621.1"/>
    <property type="molecule type" value="Genomic_DNA"/>
</dbReference>
<gene>
    <name evidence="12" type="ORF">ACFQ16_07685</name>
</gene>
<evidence type="ECO:0000259" key="9">
    <source>
        <dbReference type="PROSITE" id="PS50109"/>
    </source>
</evidence>
<comment type="caution">
    <text evidence="12">The sequence shown here is derived from an EMBL/GenBank/DDBJ whole genome shotgun (WGS) entry which is preliminary data.</text>
</comment>
<dbReference type="InterPro" id="IPR036890">
    <property type="entry name" value="HATPase_C_sf"/>
</dbReference>
<dbReference type="CDD" id="cd00082">
    <property type="entry name" value="HisKA"/>
    <property type="match status" value="1"/>
</dbReference>
<dbReference type="PANTHER" id="PTHR43711:SF26">
    <property type="entry name" value="SENSOR HISTIDINE KINASE RCSC"/>
    <property type="match status" value="1"/>
</dbReference>
<dbReference type="InterPro" id="IPR003594">
    <property type="entry name" value="HATPase_dom"/>
</dbReference>
<evidence type="ECO:0000256" key="5">
    <source>
        <dbReference type="ARBA" id="ARBA00022679"/>
    </source>
</evidence>
<evidence type="ECO:0000259" key="11">
    <source>
        <dbReference type="PROSITE" id="PS50113"/>
    </source>
</evidence>
<dbReference type="InterPro" id="IPR036097">
    <property type="entry name" value="HisK_dim/P_sf"/>
</dbReference>
<proteinExistence type="predicted"/>
<evidence type="ECO:0000259" key="10">
    <source>
        <dbReference type="PROSITE" id="PS50112"/>
    </source>
</evidence>
<evidence type="ECO:0000256" key="3">
    <source>
        <dbReference type="ARBA" id="ARBA00012438"/>
    </source>
</evidence>
<dbReference type="Gene3D" id="3.30.450.20">
    <property type="entry name" value="PAS domain"/>
    <property type="match status" value="1"/>
</dbReference>
<dbReference type="NCBIfam" id="TIGR00229">
    <property type="entry name" value="sensory_box"/>
    <property type="match status" value="1"/>
</dbReference>
<dbReference type="Proteomes" id="UP001597018">
    <property type="component" value="Unassembled WGS sequence"/>
</dbReference>
<dbReference type="SMART" id="SM00091">
    <property type="entry name" value="PAS"/>
    <property type="match status" value="1"/>
</dbReference>
<protein>
    <recommendedName>
        <fullName evidence="3">histidine kinase</fullName>
        <ecNumber evidence="3">2.7.13.3</ecNumber>
    </recommendedName>
</protein>
<feature type="region of interest" description="Disordered" evidence="8">
    <location>
        <begin position="1"/>
        <end position="23"/>
    </location>
</feature>
<keyword evidence="5" id="KW-0808">Transferase</keyword>
<keyword evidence="7" id="KW-0902">Two-component regulatory system</keyword>
<dbReference type="SUPFAM" id="SSF47384">
    <property type="entry name" value="Homodimeric domain of signal transducing histidine kinase"/>
    <property type="match status" value="1"/>
</dbReference>
<dbReference type="CDD" id="cd00130">
    <property type="entry name" value="PAS"/>
    <property type="match status" value="1"/>
</dbReference>
<feature type="compositionally biased region" description="Basic and acidic residues" evidence="8">
    <location>
        <begin position="1"/>
        <end position="13"/>
    </location>
</feature>
<keyword evidence="12" id="KW-0067">ATP-binding</keyword>
<dbReference type="InterPro" id="IPR000014">
    <property type="entry name" value="PAS"/>
</dbReference>
<organism evidence="12 13">
    <name type="scientific">Saccharopolyspora rosea</name>
    <dbReference type="NCBI Taxonomy" id="524884"/>
    <lineage>
        <taxon>Bacteria</taxon>
        <taxon>Bacillati</taxon>
        <taxon>Actinomycetota</taxon>
        <taxon>Actinomycetes</taxon>
        <taxon>Pseudonocardiales</taxon>
        <taxon>Pseudonocardiaceae</taxon>
        <taxon>Saccharopolyspora</taxon>
    </lineage>
</organism>
<dbReference type="Gene3D" id="3.30.450.40">
    <property type="match status" value="1"/>
</dbReference>
<dbReference type="Gene3D" id="1.10.287.130">
    <property type="match status" value="1"/>
</dbReference>
<dbReference type="SUPFAM" id="SSF55874">
    <property type="entry name" value="ATPase domain of HSP90 chaperone/DNA topoisomerase II/histidine kinase"/>
    <property type="match status" value="1"/>
</dbReference>
<accession>A0ABW3FM80</accession>